<feature type="transmembrane region" description="Helical" evidence="1">
    <location>
        <begin position="327"/>
        <end position="347"/>
    </location>
</feature>
<dbReference type="KEGG" id="haei:MUN82_12480"/>
<dbReference type="Pfam" id="PF01757">
    <property type="entry name" value="Acyl_transf_3"/>
    <property type="match status" value="1"/>
</dbReference>
<evidence type="ECO:0000313" key="4">
    <source>
        <dbReference type="Proteomes" id="UP000829925"/>
    </source>
</evidence>
<dbReference type="PANTHER" id="PTHR23028">
    <property type="entry name" value="ACETYLTRANSFERASE"/>
    <property type="match status" value="1"/>
</dbReference>
<proteinExistence type="predicted"/>
<keyword evidence="1" id="KW-0812">Transmembrane</keyword>
<feature type="transmembrane region" description="Helical" evidence="1">
    <location>
        <begin position="154"/>
        <end position="171"/>
    </location>
</feature>
<dbReference type="PANTHER" id="PTHR23028:SF134">
    <property type="entry name" value="PUTATIVE (AFU_ORTHOLOGUE AFUA_4G08520)-RELATED"/>
    <property type="match status" value="1"/>
</dbReference>
<evidence type="ECO:0000259" key="2">
    <source>
        <dbReference type="Pfam" id="PF01757"/>
    </source>
</evidence>
<feature type="transmembrane region" description="Helical" evidence="1">
    <location>
        <begin position="235"/>
        <end position="253"/>
    </location>
</feature>
<keyword evidence="3" id="KW-0808">Transferase</keyword>
<feature type="transmembrane region" description="Helical" evidence="1">
    <location>
        <begin position="298"/>
        <end position="315"/>
    </location>
</feature>
<feature type="transmembrane region" description="Helical" evidence="1">
    <location>
        <begin position="259"/>
        <end position="278"/>
    </location>
</feature>
<dbReference type="EMBL" id="CP095053">
    <property type="protein sequence ID" value="UOR03763.1"/>
    <property type="molecule type" value="Genomic_DNA"/>
</dbReference>
<reference evidence="3 4" key="1">
    <citation type="submission" date="2022-04" db="EMBL/GenBank/DDBJ databases">
        <title>Hymenobacter sp. isolated from the air.</title>
        <authorList>
            <person name="Won M."/>
            <person name="Lee C.-M."/>
            <person name="Woen H.-Y."/>
            <person name="Kwon S.-W."/>
        </authorList>
    </citation>
    <scope>NUCLEOTIDE SEQUENCE [LARGE SCALE GENOMIC DNA]</scope>
    <source>
        <strain evidence="4">5413 J-13</strain>
    </source>
</reference>
<dbReference type="InterPro" id="IPR050879">
    <property type="entry name" value="Acyltransferase_3"/>
</dbReference>
<name>A0A8T9SSP8_9BACT</name>
<evidence type="ECO:0000256" key="1">
    <source>
        <dbReference type="SAM" id="Phobius"/>
    </source>
</evidence>
<accession>A0A8T9SSP8</accession>
<feature type="transmembrane region" description="Helical" evidence="1">
    <location>
        <begin position="178"/>
        <end position="196"/>
    </location>
</feature>
<feature type="transmembrane region" description="Helical" evidence="1">
    <location>
        <begin position="22"/>
        <end position="41"/>
    </location>
</feature>
<dbReference type="Proteomes" id="UP000829925">
    <property type="component" value="Chromosome"/>
</dbReference>
<dbReference type="AlphaFoldDB" id="A0A8T9SSP8"/>
<dbReference type="RefSeq" id="WP_245090854.1">
    <property type="nucleotide sequence ID" value="NZ_CP095053.1"/>
</dbReference>
<keyword evidence="1" id="KW-0472">Membrane</keyword>
<feature type="transmembrane region" description="Helical" evidence="1">
    <location>
        <begin position="91"/>
        <end position="108"/>
    </location>
</feature>
<gene>
    <name evidence="3" type="ORF">MUN82_12480</name>
</gene>
<feature type="transmembrane region" description="Helical" evidence="1">
    <location>
        <begin position="115"/>
        <end position="134"/>
    </location>
</feature>
<keyword evidence="1" id="KW-1133">Transmembrane helix</keyword>
<feature type="transmembrane region" description="Helical" evidence="1">
    <location>
        <begin position="208"/>
        <end position="226"/>
    </location>
</feature>
<protein>
    <submittedName>
        <fullName evidence="3">Acyltransferase</fullName>
    </submittedName>
</protein>
<sequence length="363" mass="40742">MSAVPSSPTLSTTRPHLEVLDGLRGLAAVAVVVFHFMEIIIPDSSKNFIGHGYLAVDFFFCLSGFVIAYAYDNRIAGMGFGRFIALRLIRLHPLILIGTVIGLVEFLFDPLVDLHAVYGSGNAVLLVLSSALLIPYPLVKERYANIYHLNPPTWSLLWEYVASIFYALLLFRLRNKVLWALTVVAAVVLFYAAYHFKNLAAGWSGETFWGGGARVFFSFLAGMLVYRSQWILPSRLGLGGVSILLLLALLSPFSDQYNWLTEPLIAIFYFPFLIALGAGTQVSDRLAAVCTFSGEISYPLYIIHYPFIWLFYSYFQIQKPGTNQLSVLVPLATGALLLMAYLTLIWLDIPIRRRLKHWLDKAR</sequence>
<keyword evidence="4" id="KW-1185">Reference proteome</keyword>
<dbReference type="GO" id="GO:0016747">
    <property type="term" value="F:acyltransferase activity, transferring groups other than amino-acyl groups"/>
    <property type="evidence" value="ECO:0007669"/>
    <property type="project" value="InterPro"/>
</dbReference>
<feature type="transmembrane region" description="Helical" evidence="1">
    <location>
        <begin position="53"/>
        <end position="71"/>
    </location>
</feature>
<evidence type="ECO:0000313" key="3">
    <source>
        <dbReference type="EMBL" id="UOR03763.1"/>
    </source>
</evidence>
<organism evidence="3 4">
    <name type="scientific">Hymenobacter aerilatus</name>
    <dbReference type="NCBI Taxonomy" id="2932251"/>
    <lineage>
        <taxon>Bacteria</taxon>
        <taxon>Pseudomonadati</taxon>
        <taxon>Bacteroidota</taxon>
        <taxon>Cytophagia</taxon>
        <taxon>Cytophagales</taxon>
        <taxon>Hymenobacteraceae</taxon>
        <taxon>Hymenobacter</taxon>
    </lineage>
</organism>
<keyword evidence="3" id="KW-0012">Acyltransferase</keyword>
<feature type="domain" description="Acyltransferase 3" evidence="2">
    <location>
        <begin position="20"/>
        <end position="341"/>
    </location>
</feature>
<dbReference type="InterPro" id="IPR002656">
    <property type="entry name" value="Acyl_transf_3_dom"/>
</dbReference>